<dbReference type="PANTHER" id="PTHR11795:SF445">
    <property type="entry name" value="AMINO ACID ABC TRANSPORTER PERMEASE PROTEIN"/>
    <property type="match status" value="1"/>
</dbReference>
<dbReference type="GO" id="GO:0022857">
    <property type="term" value="F:transmembrane transporter activity"/>
    <property type="evidence" value="ECO:0007669"/>
    <property type="project" value="InterPro"/>
</dbReference>
<feature type="transmembrane region" description="Helical" evidence="9">
    <location>
        <begin position="202"/>
        <end position="223"/>
    </location>
</feature>
<protein>
    <submittedName>
        <fullName evidence="10">Amino acid/amide ABC transporter membrane protein 1 (HAAT family)</fullName>
    </submittedName>
</protein>
<dbReference type="PANTHER" id="PTHR11795">
    <property type="entry name" value="BRANCHED-CHAIN AMINO ACID TRANSPORT SYSTEM PERMEASE PROTEIN LIVH"/>
    <property type="match status" value="1"/>
</dbReference>
<dbReference type="Proteomes" id="UP000276634">
    <property type="component" value="Unassembled WGS sequence"/>
</dbReference>
<evidence type="ECO:0000256" key="7">
    <source>
        <dbReference type="ARBA" id="ARBA00023136"/>
    </source>
</evidence>
<keyword evidence="6 9" id="KW-1133">Transmembrane helix</keyword>
<accession>A0A3N1Y7T8</accession>
<dbReference type="GO" id="GO:0005886">
    <property type="term" value="C:plasma membrane"/>
    <property type="evidence" value="ECO:0007669"/>
    <property type="project" value="UniProtKB-SubCell"/>
</dbReference>
<evidence type="ECO:0000256" key="2">
    <source>
        <dbReference type="ARBA" id="ARBA00022448"/>
    </source>
</evidence>
<dbReference type="CDD" id="cd06582">
    <property type="entry name" value="TM_PBP1_LivH_like"/>
    <property type="match status" value="1"/>
</dbReference>
<evidence type="ECO:0000256" key="5">
    <source>
        <dbReference type="ARBA" id="ARBA00022970"/>
    </source>
</evidence>
<evidence type="ECO:0000256" key="8">
    <source>
        <dbReference type="ARBA" id="ARBA00037998"/>
    </source>
</evidence>
<reference evidence="10 11" key="1">
    <citation type="submission" date="2018-11" db="EMBL/GenBank/DDBJ databases">
        <title>Genomic Encyclopedia of Type Strains, Phase IV (KMG-IV): sequencing the most valuable type-strain genomes for metagenomic binning, comparative biology and taxonomic classification.</title>
        <authorList>
            <person name="Goeker M."/>
        </authorList>
    </citation>
    <scope>NUCLEOTIDE SEQUENCE [LARGE SCALE GENOMIC DNA]</scope>
    <source>
        <strain evidence="10 11">DSM 100275</strain>
    </source>
</reference>
<dbReference type="AlphaFoldDB" id="A0A3N1Y7T8"/>
<evidence type="ECO:0000313" key="10">
    <source>
        <dbReference type="EMBL" id="ROR34578.1"/>
    </source>
</evidence>
<evidence type="ECO:0000256" key="9">
    <source>
        <dbReference type="SAM" id="Phobius"/>
    </source>
</evidence>
<keyword evidence="7 9" id="KW-0472">Membrane</keyword>
<dbReference type="InterPro" id="IPR001851">
    <property type="entry name" value="ABC_transp_permease"/>
</dbReference>
<dbReference type="RefSeq" id="WP_123399879.1">
    <property type="nucleotide sequence ID" value="NZ_RJVI01000001.1"/>
</dbReference>
<dbReference type="OrthoDB" id="9807115at2"/>
<evidence type="ECO:0000256" key="6">
    <source>
        <dbReference type="ARBA" id="ARBA00022989"/>
    </source>
</evidence>
<gene>
    <name evidence="10" type="ORF">EDC57_0476</name>
</gene>
<keyword evidence="5" id="KW-0029">Amino-acid transport</keyword>
<dbReference type="GO" id="GO:0006865">
    <property type="term" value="P:amino acid transport"/>
    <property type="evidence" value="ECO:0007669"/>
    <property type="project" value="UniProtKB-KW"/>
</dbReference>
<feature type="transmembrane region" description="Helical" evidence="9">
    <location>
        <begin position="271"/>
        <end position="289"/>
    </location>
</feature>
<feature type="transmembrane region" description="Helical" evidence="9">
    <location>
        <begin position="139"/>
        <end position="168"/>
    </location>
</feature>
<dbReference type="Pfam" id="PF02653">
    <property type="entry name" value="BPD_transp_2"/>
    <property type="match status" value="1"/>
</dbReference>
<keyword evidence="4 9" id="KW-0812">Transmembrane</keyword>
<comment type="subcellular location">
    <subcellularLocation>
        <location evidence="1">Cell inner membrane</location>
        <topology evidence="1">Multi-pass membrane protein</topology>
    </subcellularLocation>
</comment>
<keyword evidence="2" id="KW-0813">Transport</keyword>
<evidence type="ECO:0000256" key="4">
    <source>
        <dbReference type="ARBA" id="ARBA00022692"/>
    </source>
</evidence>
<evidence type="ECO:0000256" key="3">
    <source>
        <dbReference type="ARBA" id="ARBA00022475"/>
    </source>
</evidence>
<name>A0A3N1Y7T8_9GAMM</name>
<keyword evidence="3" id="KW-1003">Cell membrane</keyword>
<organism evidence="10 11">
    <name type="scientific">Inmirania thermothiophila</name>
    <dbReference type="NCBI Taxonomy" id="1750597"/>
    <lineage>
        <taxon>Bacteria</taxon>
        <taxon>Pseudomonadati</taxon>
        <taxon>Pseudomonadota</taxon>
        <taxon>Gammaproteobacteria</taxon>
        <taxon>Chromatiales</taxon>
        <taxon>Ectothiorhodospiraceae</taxon>
        <taxon>Inmirania</taxon>
    </lineage>
</organism>
<evidence type="ECO:0000256" key="1">
    <source>
        <dbReference type="ARBA" id="ARBA00004429"/>
    </source>
</evidence>
<feature type="transmembrane region" description="Helical" evidence="9">
    <location>
        <begin position="101"/>
        <end position="119"/>
    </location>
</feature>
<comment type="caution">
    <text evidence="10">The sequence shown here is derived from an EMBL/GenBank/DDBJ whole genome shotgun (WGS) entry which is preliminary data.</text>
</comment>
<comment type="similarity">
    <text evidence="8">Belongs to the binding-protein-dependent transport system permease family. LivHM subfamily.</text>
</comment>
<keyword evidence="11" id="KW-1185">Reference proteome</keyword>
<dbReference type="InterPro" id="IPR052157">
    <property type="entry name" value="BCAA_transport_permease"/>
</dbReference>
<proteinExistence type="inferred from homology"/>
<feature type="transmembrane region" description="Helical" evidence="9">
    <location>
        <begin position="45"/>
        <end position="64"/>
    </location>
</feature>
<feature type="transmembrane region" description="Helical" evidence="9">
    <location>
        <begin position="70"/>
        <end position="89"/>
    </location>
</feature>
<sequence length="299" mass="31951">MSELQLLLDAPVLAVQLVIDGLLVGAIFCLAAYGMALVWGVMNIINIAQGELVMLGGYVTLLVVQAGLPPFVGVPVAAAVLYVVGWALYRAVIFRVVDRDMFISILATFGISIFLQQLANEVFGADVQTVRSGLGQFFLFGGLVTVSQIKLVAFAGAVVLALVLYLFLKRSRLGQAIRASAQNARAARILGIDTGRVYATTYALNAALCGATGALVVMAWVIHPYIGLPYTVRSFMIVVVAGLGNLPGVVAAGLGLGVAENFAGFLLGAEYQAAFVFSLLVVILVWRNWRLARRRLYLR</sequence>
<feature type="transmembrane region" description="Helical" evidence="9">
    <location>
        <begin position="12"/>
        <end position="33"/>
    </location>
</feature>
<dbReference type="EMBL" id="RJVI01000001">
    <property type="protein sequence ID" value="ROR34578.1"/>
    <property type="molecule type" value="Genomic_DNA"/>
</dbReference>
<feature type="transmembrane region" description="Helical" evidence="9">
    <location>
        <begin position="235"/>
        <end position="259"/>
    </location>
</feature>
<evidence type="ECO:0000313" key="11">
    <source>
        <dbReference type="Proteomes" id="UP000276634"/>
    </source>
</evidence>